<evidence type="ECO:0000256" key="2">
    <source>
        <dbReference type="SAM" id="Phobius"/>
    </source>
</evidence>
<dbReference type="AlphaFoldDB" id="A0A934SKL4"/>
<keyword evidence="2" id="KW-1133">Transmembrane helix</keyword>
<proteinExistence type="predicted"/>
<feature type="transmembrane region" description="Helical" evidence="2">
    <location>
        <begin position="59"/>
        <end position="86"/>
    </location>
</feature>
<sequence>MAAENDTPENEIPPIPVPTPEQSAPVPPIAPPAYGTTPQPAPYAAAPVYTPGPPQGLSLASMITGIGGLVLSFLGLGLLASIAAVVTGHLAVKRQPYAKGLWLTGIITGYVGILFALIVIAFFVIFFVAAIAAGISSDRYGDF</sequence>
<organism evidence="3 4">
    <name type="scientific">Lacisediminihabitans changchengi</name>
    <dbReference type="NCBI Taxonomy" id="2787634"/>
    <lineage>
        <taxon>Bacteria</taxon>
        <taxon>Bacillati</taxon>
        <taxon>Actinomycetota</taxon>
        <taxon>Actinomycetes</taxon>
        <taxon>Micrococcales</taxon>
        <taxon>Microbacteriaceae</taxon>
        <taxon>Lacisediminihabitans</taxon>
    </lineage>
</organism>
<protein>
    <submittedName>
        <fullName evidence="3">DUF4190 domain-containing protein</fullName>
    </submittedName>
</protein>
<evidence type="ECO:0000256" key="1">
    <source>
        <dbReference type="SAM" id="MobiDB-lite"/>
    </source>
</evidence>
<dbReference type="Proteomes" id="UP000636458">
    <property type="component" value="Unassembled WGS sequence"/>
</dbReference>
<feature type="transmembrane region" description="Helical" evidence="2">
    <location>
        <begin position="107"/>
        <end position="135"/>
    </location>
</feature>
<comment type="caution">
    <text evidence="3">The sequence shown here is derived from an EMBL/GenBank/DDBJ whole genome shotgun (WGS) entry which is preliminary data.</text>
</comment>
<gene>
    <name evidence="3" type="ORF">IV501_11960</name>
</gene>
<accession>A0A934SKL4</accession>
<name>A0A934SKL4_9MICO</name>
<evidence type="ECO:0000313" key="3">
    <source>
        <dbReference type="EMBL" id="MBK4348351.1"/>
    </source>
</evidence>
<keyword evidence="4" id="KW-1185">Reference proteome</keyword>
<feature type="compositionally biased region" description="Pro residues" evidence="1">
    <location>
        <begin position="11"/>
        <end position="31"/>
    </location>
</feature>
<dbReference type="RefSeq" id="WP_200556565.1">
    <property type="nucleotide sequence ID" value="NZ_JAEPES010000004.1"/>
</dbReference>
<reference evidence="3" key="1">
    <citation type="submission" date="2021-01" db="EMBL/GenBank/DDBJ databases">
        <title>Lacisediminihabitans sp. nov. strain G11-30, isolated from Antarctic Soil.</title>
        <authorList>
            <person name="Li J."/>
        </authorList>
    </citation>
    <scope>NUCLEOTIDE SEQUENCE</scope>
    <source>
        <strain evidence="3">G11-30</strain>
    </source>
</reference>
<feature type="region of interest" description="Disordered" evidence="1">
    <location>
        <begin position="1"/>
        <end position="38"/>
    </location>
</feature>
<keyword evidence="2" id="KW-0812">Transmembrane</keyword>
<keyword evidence="2" id="KW-0472">Membrane</keyword>
<dbReference type="EMBL" id="JAEPES010000004">
    <property type="protein sequence ID" value="MBK4348351.1"/>
    <property type="molecule type" value="Genomic_DNA"/>
</dbReference>
<evidence type="ECO:0000313" key="4">
    <source>
        <dbReference type="Proteomes" id="UP000636458"/>
    </source>
</evidence>